<keyword evidence="3" id="KW-1185">Reference proteome</keyword>
<evidence type="ECO:0000313" key="2">
    <source>
        <dbReference type="EMBL" id="MET3585575.1"/>
    </source>
</evidence>
<dbReference type="PANTHER" id="PTHR36440:SF1">
    <property type="entry name" value="PUTATIVE (AFU_ORTHOLOGUE AFUA_8G07350)-RELATED"/>
    <property type="match status" value="1"/>
</dbReference>
<name>A0ABV2H4V1_9HYPH</name>
<dbReference type="InterPro" id="IPR011051">
    <property type="entry name" value="RmlC_Cupin_sf"/>
</dbReference>
<accession>A0ABV2H4V1</accession>
<dbReference type="InterPro" id="IPR013096">
    <property type="entry name" value="Cupin_2"/>
</dbReference>
<dbReference type="RefSeq" id="WP_247243531.1">
    <property type="nucleotide sequence ID" value="NZ_JALJRA010000006.1"/>
</dbReference>
<gene>
    <name evidence="2" type="ORF">ABID21_001684</name>
</gene>
<proteinExistence type="predicted"/>
<comment type="caution">
    <text evidence="2">The sequence shown here is derived from an EMBL/GenBank/DDBJ whole genome shotgun (WGS) entry which is preliminary data.</text>
</comment>
<dbReference type="Gene3D" id="2.60.120.10">
    <property type="entry name" value="Jelly Rolls"/>
    <property type="match status" value="1"/>
</dbReference>
<dbReference type="Proteomes" id="UP001549031">
    <property type="component" value="Unassembled WGS sequence"/>
</dbReference>
<dbReference type="InterPro" id="IPR053146">
    <property type="entry name" value="QDO-like"/>
</dbReference>
<reference evidence="2 3" key="1">
    <citation type="submission" date="2024-06" db="EMBL/GenBank/DDBJ databases">
        <title>Genomic Encyclopedia of Type Strains, Phase IV (KMG-IV): sequencing the most valuable type-strain genomes for metagenomic binning, comparative biology and taxonomic classification.</title>
        <authorList>
            <person name="Goeker M."/>
        </authorList>
    </citation>
    <scope>NUCLEOTIDE SEQUENCE [LARGE SCALE GENOMIC DNA]</scope>
    <source>
        <strain evidence="2 3">DSM 105042</strain>
    </source>
</reference>
<evidence type="ECO:0000259" key="1">
    <source>
        <dbReference type="Pfam" id="PF07883"/>
    </source>
</evidence>
<dbReference type="InterPro" id="IPR014710">
    <property type="entry name" value="RmlC-like_jellyroll"/>
</dbReference>
<dbReference type="SUPFAM" id="SSF51182">
    <property type="entry name" value="RmlC-like cupins"/>
    <property type="match status" value="1"/>
</dbReference>
<dbReference type="CDD" id="cd02209">
    <property type="entry name" value="cupin_XRE_C"/>
    <property type="match status" value="1"/>
</dbReference>
<sequence length="151" mass="16577">MTIEVTTADNADYLWVVADRIRFLGGVPGSDLELLDIEVPPGSGTPPHVHESPELIYILEGELTLRQFNTDQFPRETKAGAGTSVRVPSRVPHNYVNESDKTVRMLVMLAPSMIAFFRDIGSEQRTEGVPDFARIGAAMSRHGIETLPMAA</sequence>
<dbReference type="PANTHER" id="PTHR36440">
    <property type="entry name" value="PUTATIVE (AFU_ORTHOLOGUE AFUA_8G07350)-RELATED"/>
    <property type="match status" value="1"/>
</dbReference>
<feature type="domain" description="Cupin type-2" evidence="1">
    <location>
        <begin position="37"/>
        <end position="108"/>
    </location>
</feature>
<protein>
    <submittedName>
        <fullName evidence="2">Quercetin dioxygenase-like cupin family protein</fullName>
    </submittedName>
</protein>
<organism evidence="2 3">
    <name type="scientific">Pseudorhizobium tarimense</name>
    <dbReference type="NCBI Taxonomy" id="1079109"/>
    <lineage>
        <taxon>Bacteria</taxon>
        <taxon>Pseudomonadati</taxon>
        <taxon>Pseudomonadota</taxon>
        <taxon>Alphaproteobacteria</taxon>
        <taxon>Hyphomicrobiales</taxon>
        <taxon>Rhizobiaceae</taxon>
        <taxon>Rhizobium/Agrobacterium group</taxon>
        <taxon>Pseudorhizobium</taxon>
    </lineage>
</organism>
<evidence type="ECO:0000313" key="3">
    <source>
        <dbReference type="Proteomes" id="UP001549031"/>
    </source>
</evidence>
<dbReference type="Pfam" id="PF07883">
    <property type="entry name" value="Cupin_2"/>
    <property type="match status" value="1"/>
</dbReference>
<dbReference type="EMBL" id="JBEPLJ010000006">
    <property type="protein sequence ID" value="MET3585575.1"/>
    <property type="molecule type" value="Genomic_DNA"/>
</dbReference>